<keyword evidence="1" id="KW-0472">Membrane</keyword>
<feature type="transmembrane region" description="Helical" evidence="1">
    <location>
        <begin position="74"/>
        <end position="96"/>
    </location>
</feature>
<protein>
    <submittedName>
        <fullName evidence="2">Uncharacterized protein</fullName>
    </submittedName>
</protein>
<dbReference type="Proteomes" id="UP000285232">
    <property type="component" value="Unassembled WGS sequence"/>
</dbReference>
<evidence type="ECO:0000256" key="1">
    <source>
        <dbReference type="SAM" id="Phobius"/>
    </source>
</evidence>
<name>A0A419RSP5_9SPHN</name>
<dbReference type="EMBL" id="RAHX01000001">
    <property type="protein sequence ID" value="RJY08807.1"/>
    <property type="molecule type" value="Genomic_DNA"/>
</dbReference>
<evidence type="ECO:0000313" key="3">
    <source>
        <dbReference type="Proteomes" id="UP000285232"/>
    </source>
</evidence>
<keyword evidence="1" id="KW-1133">Transmembrane helix</keyword>
<evidence type="ECO:0000313" key="2">
    <source>
        <dbReference type="EMBL" id="RJY08807.1"/>
    </source>
</evidence>
<dbReference type="RefSeq" id="WP_120047821.1">
    <property type="nucleotide sequence ID" value="NZ_RAHX01000001.1"/>
</dbReference>
<keyword evidence="3" id="KW-1185">Reference proteome</keyword>
<dbReference type="AlphaFoldDB" id="A0A419RSP5"/>
<feature type="transmembrane region" description="Helical" evidence="1">
    <location>
        <begin position="42"/>
        <end position="62"/>
    </location>
</feature>
<gene>
    <name evidence="2" type="ORF">D6201_05025</name>
</gene>
<keyword evidence="1" id="KW-0812">Transmembrane</keyword>
<comment type="caution">
    <text evidence="2">The sequence shown here is derived from an EMBL/GenBank/DDBJ whole genome shotgun (WGS) entry which is preliminary data.</text>
</comment>
<reference evidence="2 3" key="1">
    <citation type="journal article" date="2017" name="Int. J. Syst. Evol. Microbiol.">
        <title>Erythrobacter aquimixticola sp. nov., isolated from the junction between the ocean and a freshwater spring.</title>
        <authorList>
            <person name="Park S."/>
            <person name="Jung Y.T."/>
            <person name="Choi S.J."/>
            <person name="Yoon J.H."/>
        </authorList>
    </citation>
    <scope>NUCLEOTIDE SEQUENCE [LARGE SCALE GENOMIC DNA]</scope>
    <source>
        <strain evidence="2 3">JSSK-14</strain>
    </source>
</reference>
<organism evidence="2 3">
    <name type="scientific">Aurantiacibacter aquimixticola</name>
    <dbReference type="NCBI Taxonomy" id="1958945"/>
    <lineage>
        <taxon>Bacteria</taxon>
        <taxon>Pseudomonadati</taxon>
        <taxon>Pseudomonadota</taxon>
        <taxon>Alphaproteobacteria</taxon>
        <taxon>Sphingomonadales</taxon>
        <taxon>Erythrobacteraceae</taxon>
        <taxon>Aurantiacibacter</taxon>
    </lineage>
</organism>
<accession>A0A419RSP5</accession>
<sequence>MTTLLTIAPFLLIGIVIMNGFAAGVVAILYHWRGNANVSQRALFGSVVAGLASGTLLLGPFLSEGLIGAGGAGVGAFVIGFMFAAGLIVSLPGAFLMSRKIGDTRRVDTSTFD</sequence>
<proteinExistence type="predicted"/>
<dbReference type="OrthoDB" id="10005886at2"/>
<feature type="transmembrane region" description="Helical" evidence="1">
    <location>
        <begin position="6"/>
        <end position="30"/>
    </location>
</feature>